<sequence>MNKSKKSKPQPKNTFLLTSNVEGWKRELKIYEEEQNLKVLYAESGGGKINFHSHDIVVSSILDLKLPINKNDRFLTSIQGHQWHRLIIDKVDIADNDAMNFILKLKVVNKWILGEEGEEGIPLSQTQTDFVFGLLFGSAMEVSLSRKNEVLKANTLKRNYLYGFGSKVIQTISIELTNEEKEPYMEAENWVKEQFRTTAELKNDEQLRNLQYLELSIIKLREMVSHLSLRVRKEGNIEACAKAAKKLQDLQPNEICTICQFNCKIIKIVTKCGHVFCETCWSKWFHEEKKCGVCNSEVNDDDFFSTPFNCPSSKAIELVNLLNTETSRTSSSIVISSFESFLPWLEIFLREHRFNVHRVTNDTSVEDRQVLQHPTKGMVLLASIQWLISRNIDISALDQVYFMEAMKKRVENRIISQLGINTTRMFKGFRLIVKDTIETRIVELNGTKPPEFKEFNVEEVNRILM</sequence>
<dbReference type="GO" id="GO:0008270">
    <property type="term" value="F:zinc ion binding"/>
    <property type="evidence" value="ECO:0007669"/>
    <property type="project" value="UniProtKB-KW"/>
</dbReference>
<dbReference type="PANTHER" id="PTHR45626:SF17">
    <property type="entry name" value="HELICASE-LIKE TRANSCRIPTION FACTOR"/>
    <property type="match status" value="1"/>
</dbReference>
<dbReference type="Pfam" id="PF00097">
    <property type="entry name" value="zf-C3HC4"/>
    <property type="match status" value="1"/>
</dbReference>
<proteinExistence type="predicted"/>
<dbReference type="Gene3D" id="3.40.50.300">
    <property type="entry name" value="P-loop containing nucleotide triphosphate hydrolases"/>
    <property type="match status" value="1"/>
</dbReference>
<dbReference type="GO" id="GO:0005524">
    <property type="term" value="F:ATP binding"/>
    <property type="evidence" value="ECO:0007669"/>
    <property type="project" value="UniProtKB-KW"/>
</dbReference>
<dbReference type="InterPro" id="IPR018957">
    <property type="entry name" value="Znf_C3HC4_RING-type"/>
</dbReference>
<dbReference type="GO" id="GO:0005634">
    <property type="term" value="C:nucleus"/>
    <property type="evidence" value="ECO:0007669"/>
    <property type="project" value="TreeGrafter"/>
</dbReference>
<dbReference type="PROSITE" id="PS50089">
    <property type="entry name" value="ZF_RING_2"/>
    <property type="match status" value="1"/>
</dbReference>
<keyword evidence="1" id="KW-0479">Metal-binding</keyword>
<keyword evidence="11" id="KW-1185">Reference proteome</keyword>
<evidence type="ECO:0000256" key="1">
    <source>
        <dbReference type="ARBA" id="ARBA00022723"/>
    </source>
</evidence>
<gene>
    <name evidence="10" type="ORF">TSUD_391020</name>
</gene>
<dbReference type="Proteomes" id="UP000242715">
    <property type="component" value="Unassembled WGS sequence"/>
</dbReference>
<reference evidence="11" key="1">
    <citation type="journal article" date="2017" name="Front. Plant Sci.">
        <title>Climate Clever Clovers: New Paradigm to Reduce the Environmental Footprint of Ruminants by Breeding Low Methanogenic Forages Utilizing Haplotype Variation.</title>
        <authorList>
            <person name="Kaur P."/>
            <person name="Appels R."/>
            <person name="Bayer P.E."/>
            <person name="Keeble-Gagnere G."/>
            <person name="Wang J."/>
            <person name="Hirakawa H."/>
            <person name="Shirasawa K."/>
            <person name="Vercoe P."/>
            <person name="Stefanova K."/>
            <person name="Durmic Z."/>
            <person name="Nichols P."/>
            <person name="Revell C."/>
            <person name="Isobe S.N."/>
            <person name="Edwards D."/>
            <person name="Erskine W."/>
        </authorList>
    </citation>
    <scope>NUCLEOTIDE SEQUENCE [LARGE SCALE GENOMIC DNA]</scope>
    <source>
        <strain evidence="11">cv. Daliak</strain>
    </source>
</reference>
<dbReference type="GO" id="GO:0004386">
    <property type="term" value="F:helicase activity"/>
    <property type="evidence" value="ECO:0007669"/>
    <property type="project" value="UniProtKB-KW"/>
</dbReference>
<evidence type="ECO:0000313" key="10">
    <source>
        <dbReference type="EMBL" id="GAU24393.1"/>
    </source>
</evidence>
<keyword evidence="4" id="KW-0378">Hydrolase</keyword>
<keyword evidence="3 8" id="KW-0863">Zinc-finger</keyword>
<evidence type="ECO:0000259" key="9">
    <source>
        <dbReference type="PROSITE" id="PS50089"/>
    </source>
</evidence>
<keyword evidence="7" id="KW-0067">ATP-binding</keyword>
<organism evidence="10 11">
    <name type="scientific">Trifolium subterraneum</name>
    <name type="common">Subterranean clover</name>
    <dbReference type="NCBI Taxonomy" id="3900"/>
    <lineage>
        <taxon>Eukaryota</taxon>
        <taxon>Viridiplantae</taxon>
        <taxon>Streptophyta</taxon>
        <taxon>Embryophyta</taxon>
        <taxon>Tracheophyta</taxon>
        <taxon>Spermatophyta</taxon>
        <taxon>Magnoliopsida</taxon>
        <taxon>eudicotyledons</taxon>
        <taxon>Gunneridae</taxon>
        <taxon>Pentapetalae</taxon>
        <taxon>rosids</taxon>
        <taxon>fabids</taxon>
        <taxon>Fabales</taxon>
        <taxon>Fabaceae</taxon>
        <taxon>Papilionoideae</taxon>
        <taxon>50 kb inversion clade</taxon>
        <taxon>NPAAA clade</taxon>
        <taxon>Hologalegina</taxon>
        <taxon>IRL clade</taxon>
        <taxon>Trifolieae</taxon>
        <taxon>Trifolium</taxon>
    </lineage>
</organism>
<evidence type="ECO:0000256" key="4">
    <source>
        <dbReference type="ARBA" id="ARBA00022801"/>
    </source>
</evidence>
<dbReference type="PANTHER" id="PTHR45626">
    <property type="entry name" value="TRANSCRIPTION TERMINATION FACTOR 2-RELATED"/>
    <property type="match status" value="1"/>
</dbReference>
<dbReference type="GO" id="GO:0008094">
    <property type="term" value="F:ATP-dependent activity, acting on DNA"/>
    <property type="evidence" value="ECO:0007669"/>
    <property type="project" value="TreeGrafter"/>
</dbReference>
<evidence type="ECO:0000256" key="5">
    <source>
        <dbReference type="ARBA" id="ARBA00022806"/>
    </source>
</evidence>
<dbReference type="SUPFAM" id="SSF52540">
    <property type="entry name" value="P-loop containing nucleoside triphosphate hydrolases"/>
    <property type="match status" value="1"/>
</dbReference>
<evidence type="ECO:0000256" key="8">
    <source>
        <dbReference type="PROSITE-ProRule" id="PRU00175"/>
    </source>
</evidence>
<keyword evidence="5" id="KW-0347">Helicase</keyword>
<dbReference type="InterPro" id="IPR001841">
    <property type="entry name" value="Znf_RING"/>
</dbReference>
<evidence type="ECO:0000256" key="6">
    <source>
        <dbReference type="ARBA" id="ARBA00022833"/>
    </source>
</evidence>
<name>A0A2Z6M2U7_TRISU</name>
<evidence type="ECO:0000313" key="11">
    <source>
        <dbReference type="Proteomes" id="UP000242715"/>
    </source>
</evidence>
<dbReference type="SUPFAM" id="SSF57850">
    <property type="entry name" value="RING/U-box"/>
    <property type="match status" value="1"/>
</dbReference>
<dbReference type="InterPro" id="IPR027417">
    <property type="entry name" value="P-loop_NTPase"/>
</dbReference>
<dbReference type="InterPro" id="IPR013083">
    <property type="entry name" value="Znf_RING/FYVE/PHD"/>
</dbReference>
<dbReference type="AlphaFoldDB" id="A0A2Z6M2U7"/>
<dbReference type="EMBL" id="DF973288">
    <property type="protein sequence ID" value="GAU24393.1"/>
    <property type="molecule type" value="Genomic_DNA"/>
</dbReference>
<dbReference type="Gene3D" id="3.30.40.10">
    <property type="entry name" value="Zinc/RING finger domain, C3HC4 (zinc finger)"/>
    <property type="match status" value="1"/>
</dbReference>
<dbReference type="GO" id="GO:0006281">
    <property type="term" value="P:DNA repair"/>
    <property type="evidence" value="ECO:0007669"/>
    <property type="project" value="TreeGrafter"/>
</dbReference>
<evidence type="ECO:0000256" key="2">
    <source>
        <dbReference type="ARBA" id="ARBA00022741"/>
    </source>
</evidence>
<evidence type="ECO:0000256" key="7">
    <source>
        <dbReference type="ARBA" id="ARBA00022840"/>
    </source>
</evidence>
<dbReference type="InterPro" id="IPR050628">
    <property type="entry name" value="SNF2_RAD54_helicase_TF"/>
</dbReference>
<keyword evidence="6" id="KW-0862">Zinc</keyword>
<evidence type="ECO:0000256" key="3">
    <source>
        <dbReference type="ARBA" id="ARBA00022771"/>
    </source>
</evidence>
<keyword evidence="2" id="KW-0547">Nucleotide-binding</keyword>
<accession>A0A2Z6M2U7</accession>
<protein>
    <recommendedName>
        <fullName evidence="9">RING-type domain-containing protein</fullName>
    </recommendedName>
</protein>
<dbReference type="OrthoDB" id="116827at2759"/>
<dbReference type="GO" id="GO:0016787">
    <property type="term" value="F:hydrolase activity"/>
    <property type="evidence" value="ECO:0007669"/>
    <property type="project" value="UniProtKB-KW"/>
</dbReference>
<feature type="domain" description="RING-type" evidence="9">
    <location>
        <begin position="256"/>
        <end position="295"/>
    </location>
</feature>